<accession>A0ABW2QTW3</accession>
<dbReference type="Pfam" id="PF02230">
    <property type="entry name" value="Abhydrolase_2"/>
    <property type="match status" value="1"/>
</dbReference>
<dbReference type="PANTHER" id="PTHR10655:SF17">
    <property type="entry name" value="LYSOPHOSPHOLIPASE-LIKE PROTEIN 1"/>
    <property type="match status" value="1"/>
</dbReference>
<dbReference type="SUPFAM" id="SSF53474">
    <property type="entry name" value="alpha/beta-Hydrolases"/>
    <property type="match status" value="1"/>
</dbReference>
<dbReference type="EMBL" id="JBHTBQ010000007">
    <property type="protein sequence ID" value="MFC7419193.1"/>
    <property type="molecule type" value="Genomic_DNA"/>
</dbReference>
<dbReference type="RefSeq" id="WP_380186522.1">
    <property type="nucleotide sequence ID" value="NZ_JBHTBQ010000007.1"/>
</dbReference>
<organism evidence="4 5">
    <name type="scientific">Iodobacter arcticus</name>
    <dbReference type="NCBI Taxonomy" id="590593"/>
    <lineage>
        <taxon>Bacteria</taxon>
        <taxon>Pseudomonadati</taxon>
        <taxon>Pseudomonadota</taxon>
        <taxon>Betaproteobacteria</taxon>
        <taxon>Neisseriales</taxon>
        <taxon>Chitinibacteraceae</taxon>
        <taxon>Iodobacter</taxon>
    </lineage>
</organism>
<dbReference type="Proteomes" id="UP001596473">
    <property type="component" value="Unassembled WGS sequence"/>
</dbReference>
<name>A0ABW2QTW3_9NEIS</name>
<protein>
    <submittedName>
        <fullName evidence="4">Alpha/beta hydrolase</fullName>
    </submittedName>
</protein>
<dbReference type="PANTHER" id="PTHR10655">
    <property type="entry name" value="LYSOPHOSPHOLIPASE-RELATED"/>
    <property type="match status" value="1"/>
</dbReference>
<feature type="domain" description="Phospholipase/carboxylesterase/thioesterase" evidence="3">
    <location>
        <begin position="12"/>
        <end position="220"/>
    </location>
</feature>
<proteinExistence type="inferred from homology"/>
<evidence type="ECO:0000256" key="1">
    <source>
        <dbReference type="ARBA" id="ARBA00006499"/>
    </source>
</evidence>
<gene>
    <name evidence="4" type="ORF">ACFQNF_04820</name>
</gene>
<dbReference type="Gene3D" id="3.40.50.1820">
    <property type="entry name" value="alpha/beta hydrolase"/>
    <property type="match status" value="1"/>
</dbReference>
<sequence length="223" mass="23979">MSNAELLQCVEIETADQPTASVIWLHGLGADGNDFAGIVPDLQLPAQLAVRFIFPHAPHMPISCNNGYVMRAWYDILHFDQISRQADVAGVKASVEMIRALIARENQRGVPSDRIILAGFSQGGAIAYTAGTLHPEKLAGIVALSTYLPAPELIQVGLANQDTPIFAAHGSADPVVGLSLGEAAKDTLSELGFTISWQTWPMQHSVCMPEILAIGQFIRQRLG</sequence>
<dbReference type="InterPro" id="IPR029058">
    <property type="entry name" value="AB_hydrolase_fold"/>
</dbReference>
<comment type="caution">
    <text evidence="4">The sequence shown here is derived from an EMBL/GenBank/DDBJ whole genome shotgun (WGS) entry which is preliminary data.</text>
</comment>
<keyword evidence="5" id="KW-1185">Reference proteome</keyword>
<dbReference type="InterPro" id="IPR003140">
    <property type="entry name" value="PLipase/COase/thioEstase"/>
</dbReference>
<dbReference type="InterPro" id="IPR050565">
    <property type="entry name" value="LYPA1-2/EST-like"/>
</dbReference>
<evidence type="ECO:0000259" key="3">
    <source>
        <dbReference type="Pfam" id="PF02230"/>
    </source>
</evidence>
<evidence type="ECO:0000256" key="2">
    <source>
        <dbReference type="ARBA" id="ARBA00022801"/>
    </source>
</evidence>
<keyword evidence="2 4" id="KW-0378">Hydrolase</keyword>
<dbReference type="GO" id="GO:0016787">
    <property type="term" value="F:hydrolase activity"/>
    <property type="evidence" value="ECO:0007669"/>
    <property type="project" value="UniProtKB-KW"/>
</dbReference>
<evidence type="ECO:0000313" key="4">
    <source>
        <dbReference type="EMBL" id="MFC7419193.1"/>
    </source>
</evidence>
<comment type="similarity">
    <text evidence="1">Belongs to the AB hydrolase superfamily. AB hydrolase 2 family.</text>
</comment>
<evidence type="ECO:0000313" key="5">
    <source>
        <dbReference type="Proteomes" id="UP001596473"/>
    </source>
</evidence>
<reference evidence="5" key="1">
    <citation type="journal article" date="2019" name="Int. J. Syst. Evol. Microbiol.">
        <title>The Global Catalogue of Microorganisms (GCM) 10K type strain sequencing project: providing services to taxonomists for standard genome sequencing and annotation.</title>
        <authorList>
            <consortium name="The Broad Institute Genomics Platform"/>
            <consortium name="The Broad Institute Genome Sequencing Center for Infectious Disease"/>
            <person name="Wu L."/>
            <person name="Ma J."/>
        </authorList>
    </citation>
    <scope>NUCLEOTIDE SEQUENCE [LARGE SCALE GENOMIC DNA]</scope>
    <source>
        <strain evidence="5">CCUG 62945</strain>
    </source>
</reference>